<name>A0A1I8I254_9PLAT</name>
<organism evidence="2 3">
    <name type="scientific">Macrostomum lignano</name>
    <dbReference type="NCBI Taxonomy" id="282301"/>
    <lineage>
        <taxon>Eukaryota</taxon>
        <taxon>Metazoa</taxon>
        <taxon>Spiralia</taxon>
        <taxon>Lophotrochozoa</taxon>
        <taxon>Platyhelminthes</taxon>
        <taxon>Rhabditophora</taxon>
        <taxon>Macrostomorpha</taxon>
        <taxon>Macrostomida</taxon>
        <taxon>Macrostomidae</taxon>
        <taxon>Macrostomum</taxon>
    </lineage>
</organism>
<evidence type="ECO:0000313" key="3">
    <source>
        <dbReference type="WBParaSite" id="maker-uti_cns_0009166-snap-gene-0.6-mRNA-1"/>
    </source>
</evidence>
<dbReference type="WBParaSite" id="maker-uti_cns_0009166-snap-gene-0.6-mRNA-1">
    <property type="protein sequence ID" value="maker-uti_cns_0009166-snap-gene-0.6-mRNA-1"/>
    <property type="gene ID" value="maker-uti_cns_0009166-snap-gene-0.6"/>
</dbReference>
<evidence type="ECO:0000256" key="1">
    <source>
        <dbReference type="SAM" id="MobiDB-lite"/>
    </source>
</evidence>
<evidence type="ECO:0000313" key="2">
    <source>
        <dbReference type="Proteomes" id="UP000095280"/>
    </source>
</evidence>
<reference evidence="3" key="1">
    <citation type="submission" date="2016-11" db="UniProtKB">
        <authorList>
            <consortium name="WormBaseParasite"/>
        </authorList>
    </citation>
    <scope>IDENTIFICATION</scope>
</reference>
<accession>A0A1I8I254</accession>
<feature type="region of interest" description="Disordered" evidence="1">
    <location>
        <begin position="120"/>
        <end position="145"/>
    </location>
</feature>
<protein>
    <submittedName>
        <fullName evidence="3">Transcriptional regulator</fullName>
    </submittedName>
</protein>
<keyword evidence="2" id="KW-1185">Reference proteome</keyword>
<sequence length="230" mass="23866">LLLLLRLRQGRGQRRASQLEQLLQTDRATASHQQHNVGRLRPGQLARPHVSAIDSGQSGAADRLSQQLVLAKEADAGLGRLILAAGHRVQRLLAGRVQRPLARPADSAAAATIEAAAVGRSQLGGDHRRGDPAVAPQAGHDAGQQNDSVGLFAVQRLGEFVNQAAVARPDVLAVERVQQADGAAQLAGQQLRLAVRLGPVGAVQQHLGAFVGDASASLLGYGGIVGIGRG</sequence>
<dbReference type="AlphaFoldDB" id="A0A1I8I254"/>
<proteinExistence type="predicted"/>
<dbReference type="Proteomes" id="UP000095280">
    <property type="component" value="Unplaced"/>
</dbReference>